<organism evidence="3">
    <name type="scientific">Odontella aurita</name>
    <dbReference type="NCBI Taxonomy" id="265563"/>
    <lineage>
        <taxon>Eukaryota</taxon>
        <taxon>Sar</taxon>
        <taxon>Stramenopiles</taxon>
        <taxon>Ochrophyta</taxon>
        <taxon>Bacillariophyta</taxon>
        <taxon>Mediophyceae</taxon>
        <taxon>Biddulphiophycidae</taxon>
        <taxon>Eupodiscales</taxon>
        <taxon>Odontellaceae</taxon>
        <taxon>Odontella</taxon>
    </lineage>
</organism>
<sequence length="342" mass="36660">MGKFRIFTATAFLSGALSASTVAFTAPPTSARVRVEKGCTAVLPSNTFQFSSKYFPQCAPSHLARKNAVTESVRKSSELIVGPVNARKSATVGIALTAFSERLVRSSALASSIFLSSLSGAGLALRHSWWCFPMFLALFPVYSLAILGTHATTPAWWPMVRLDGLAGRPSATLVIGGFLLSNIPYFASGLYLLDMIPRRGGSAARGERRSGAGHSTYPLLGGLVLACGFVSSVYHGVQAVGPHHTAEALFYVDHGLAISSFFYFLTQCGLPSRKTLLLGTTGIALLAAPAGEAYAFLHSIWHLVSAGVTVSWANDRVERRKQFILSTCRERRAAMGKRRTPQ</sequence>
<keyword evidence="1" id="KW-0472">Membrane</keyword>
<feature type="transmembrane region" description="Helical" evidence="1">
    <location>
        <begin position="171"/>
        <end position="193"/>
    </location>
</feature>
<feature type="transmembrane region" description="Helical" evidence="1">
    <location>
        <begin position="248"/>
        <end position="265"/>
    </location>
</feature>
<feature type="signal peptide" evidence="2">
    <location>
        <begin position="1"/>
        <end position="23"/>
    </location>
</feature>
<protein>
    <recommendedName>
        <fullName evidence="4">Post-GPI attachment to proteins factor 3</fullName>
    </recommendedName>
</protein>
<reference evidence="3" key="1">
    <citation type="submission" date="2021-01" db="EMBL/GenBank/DDBJ databases">
        <authorList>
            <person name="Corre E."/>
            <person name="Pelletier E."/>
            <person name="Niang G."/>
            <person name="Scheremetjew M."/>
            <person name="Finn R."/>
            <person name="Kale V."/>
            <person name="Holt S."/>
            <person name="Cochrane G."/>
            <person name="Meng A."/>
            <person name="Brown T."/>
            <person name="Cohen L."/>
        </authorList>
    </citation>
    <scope>NUCLEOTIDE SEQUENCE</scope>
    <source>
        <strain evidence="3">Isolate 1302-5</strain>
    </source>
</reference>
<evidence type="ECO:0000256" key="1">
    <source>
        <dbReference type="SAM" id="Phobius"/>
    </source>
</evidence>
<accession>A0A7S4HLI3</accession>
<gene>
    <name evidence="3" type="ORF">OAUR00152_LOCUS1436</name>
</gene>
<evidence type="ECO:0008006" key="4">
    <source>
        <dbReference type="Google" id="ProtNLM"/>
    </source>
</evidence>
<feature type="transmembrane region" description="Helical" evidence="1">
    <location>
        <begin position="132"/>
        <end position="151"/>
    </location>
</feature>
<dbReference type="EMBL" id="HBKQ01002153">
    <property type="protein sequence ID" value="CAE2202838.1"/>
    <property type="molecule type" value="Transcribed_RNA"/>
</dbReference>
<name>A0A7S4HLI3_9STRA</name>
<evidence type="ECO:0000313" key="3">
    <source>
        <dbReference type="EMBL" id="CAE2202838.1"/>
    </source>
</evidence>
<dbReference type="AlphaFoldDB" id="A0A7S4HLI3"/>
<proteinExistence type="predicted"/>
<feature type="transmembrane region" description="Helical" evidence="1">
    <location>
        <begin position="277"/>
        <end position="297"/>
    </location>
</feature>
<keyword evidence="1" id="KW-0812">Transmembrane</keyword>
<feature type="chain" id="PRO_5030885312" description="Post-GPI attachment to proteins factor 3" evidence="2">
    <location>
        <begin position="24"/>
        <end position="342"/>
    </location>
</feature>
<evidence type="ECO:0000256" key="2">
    <source>
        <dbReference type="SAM" id="SignalP"/>
    </source>
</evidence>
<keyword evidence="1" id="KW-1133">Transmembrane helix</keyword>
<keyword evidence="2" id="KW-0732">Signal</keyword>
<feature type="transmembrane region" description="Helical" evidence="1">
    <location>
        <begin position="214"/>
        <end position="236"/>
    </location>
</feature>